<gene>
    <name evidence="7" type="ORF">JP75_05370</name>
</gene>
<dbReference type="CDD" id="cd03301">
    <property type="entry name" value="ABC_MalK_N"/>
    <property type="match status" value="1"/>
</dbReference>
<dbReference type="InterPro" id="IPR012340">
    <property type="entry name" value="NA-bd_OB-fold"/>
</dbReference>
<dbReference type="GO" id="GO:0055052">
    <property type="term" value="C:ATP-binding cassette (ABC) transporter complex, substrate-binding subunit-containing"/>
    <property type="evidence" value="ECO:0007669"/>
    <property type="project" value="TreeGrafter"/>
</dbReference>
<dbReference type="GO" id="GO:0016887">
    <property type="term" value="F:ATP hydrolysis activity"/>
    <property type="evidence" value="ECO:0007669"/>
    <property type="project" value="InterPro"/>
</dbReference>
<evidence type="ECO:0000259" key="6">
    <source>
        <dbReference type="PROSITE" id="PS50893"/>
    </source>
</evidence>
<dbReference type="InterPro" id="IPR003593">
    <property type="entry name" value="AAA+_ATPase"/>
</dbReference>
<proteinExistence type="inferred from homology"/>
<evidence type="ECO:0000313" key="7">
    <source>
        <dbReference type="EMBL" id="KFL32373.1"/>
    </source>
</evidence>
<dbReference type="EMBL" id="JQGC01000003">
    <property type="protein sequence ID" value="KFL32373.1"/>
    <property type="molecule type" value="Genomic_DNA"/>
</dbReference>
<evidence type="ECO:0000256" key="1">
    <source>
        <dbReference type="ARBA" id="ARBA00004417"/>
    </source>
</evidence>
<dbReference type="Pfam" id="PF00005">
    <property type="entry name" value="ABC_tran"/>
    <property type="match status" value="1"/>
</dbReference>
<protein>
    <submittedName>
        <fullName evidence="7">Glycerol-3-phosphate ABC transporter ATP-binding protein</fullName>
    </submittedName>
</protein>
<dbReference type="STRING" id="46914.JP75_05370"/>
<keyword evidence="5 7" id="KW-0067">ATP-binding</keyword>
<name>A0A087M670_9HYPH</name>
<organism evidence="7 8">
    <name type="scientific">Devosia riboflavina</name>
    <dbReference type="NCBI Taxonomy" id="46914"/>
    <lineage>
        <taxon>Bacteria</taxon>
        <taxon>Pseudomonadati</taxon>
        <taxon>Pseudomonadota</taxon>
        <taxon>Alphaproteobacteria</taxon>
        <taxon>Hyphomicrobiales</taxon>
        <taxon>Devosiaceae</taxon>
        <taxon>Devosia</taxon>
    </lineage>
</organism>
<dbReference type="PANTHER" id="PTHR43875:SF1">
    <property type="entry name" value="OSMOPROTECTIVE COMPOUNDS UPTAKE ATP-BINDING PROTEIN GGTA"/>
    <property type="match status" value="1"/>
</dbReference>
<dbReference type="GO" id="GO:0140359">
    <property type="term" value="F:ABC-type transporter activity"/>
    <property type="evidence" value="ECO:0007669"/>
    <property type="project" value="InterPro"/>
</dbReference>
<keyword evidence="4" id="KW-0547">Nucleotide-binding</keyword>
<dbReference type="InterPro" id="IPR047641">
    <property type="entry name" value="ABC_transpr_MalK/UgpC-like"/>
</dbReference>
<dbReference type="Gene3D" id="2.40.50.140">
    <property type="entry name" value="Nucleic acid-binding proteins"/>
    <property type="match status" value="1"/>
</dbReference>
<dbReference type="SMART" id="SM00382">
    <property type="entry name" value="AAA"/>
    <property type="match status" value="1"/>
</dbReference>
<dbReference type="InterPro" id="IPR027417">
    <property type="entry name" value="P-loop_NTPase"/>
</dbReference>
<keyword evidence="8" id="KW-1185">Reference proteome</keyword>
<dbReference type="GO" id="GO:0005524">
    <property type="term" value="F:ATP binding"/>
    <property type="evidence" value="ECO:0007669"/>
    <property type="project" value="UniProtKB-KW"/>
</dbReference>
<evidence type="ECO:0000313" key="8">
    <source>
        <dbReference type="Proteomes" id="UP000028981"/>
    </source>
</evidence>
<feature type="domain" description="ABC transporter" evidence="6">
    <location>
        <begin position="19"/>
        <end position="250"/>
    </location>
</feature>
<dbReference type="GO" id="GO:0008643">
    <property type="term" value="P:carbohydrate transport"/>
    <property type="evidence" value="ECO:0007669"/>
    <property type="project" value="InterPro"/>
</dbReference>
<accession>A0A087M670</accession>
<dbReference type="InterPro" id="IPR015855">
    <property type="entry name" value="ABC_transpr_MalK-like"/>
</dbReference>
<keyword evidence="3" id="KW-0813">Transport</keyword>
<reference evidence="7 8" key="1">
    <citation type="submission" date="2014-08" db="EMBL/GenBank/DDBJ databases">
        <authorList>
            <person name="Hassan Y.I."/>
            <person name="Lepp D."/>
            <person name="Zhou T."/>
        </authorList>
    </citation>
    <scope>NUCLEOTIDE SEQUENCE [LARGE SCALE GENOMIC DNA]</scope>
    <source>
        <strain evidence="7 8">IFO13584</strain>
    </source>
</reference>
<dbReference type="SUPFAM" id="SSF50331">
    <property type="entry name" value="MOP-like"/>
    <property type="match status" value="1"/>
</dbReference>
<dbReference type="OrthoDB" id="7817850at2"/>
<dbReference type="PROSITE" id="PS50893">
    <property type="entry name" value="ABC_TRANSPORTER_2"/>
    <property type="match status" value="1"/>
</dbReference>
<dbReference type="AlphaFoldDB" id="A0A087M670"/>
<dbReference type="InterPro" id="IPR008995">
    <property type="entry name" value="Mo/tungstate-bd_C_term_dom"/>
</dbReference>
<dbReference type="NCBIfam" id="NF008653">
    <property type="entry name" value="PRK11650.1"/>
    <property type="match status" value="1"/>
</dbReference>
<evidence type="ECO:0000256" key="4">
    <source>
        <dbReference type="ARBA" id="ARBA00022741"/>
    </source>
</evidence>
<comment type="subcellular location">
    <subcellularLocation>
        <location evidence="1">Cell inner membrane</location>
        <topology evidence="1">Peripheral membrane protein</topology>
    </subcellularLocation>
</comment>
<evidence type="ECO:0000256" key="5">
    <source>
        <dbReference type="ARBA" id="ARBA00022840"/>
    </source>
</evidence>
<dbReference type="PROSITE" id="PS00211">
    <property type="entry name" value="ABC_TRANSPORTER_1"/>
    <property type="match status" value="1"/>
</dbReference>
<dbReference type="Gene3D" id="3.40.50.300">
    <property type="entry name" value="P-loop containing nucleotide triphosphate hydrolases"/>
    <property type="match status" value="1"/>
</dbReference>
<comment type="similarity">
    <text evidence="2">Belongs to the ABC transporter superfamily.</text>
</comment>
<comment type="caution">
    <text evidence="7">The sequence shown here is derived from an EMBL/GenBank/DDBJ whole genome shotgun (WGS) entry which is preliminary data.</text>
</comment>
<dbReference type="InterPro" id="IPR017871">
    <property type="entry name" value="ABC_transporter-like_CS"/>
</dbReference>
<evidence type="ECO:0000256" key="2">
    <source>
        <dbReference type="ARBA" id="ARBA00005417"/>
    </source>
</evidence>
<sequence>MNAIDTSIDSAIRAAASAIVLENVSKSYDGTTQVIPPLDAELRAGEFTVVLGPSGCGKSTLMQMIAGLERVSGGTISFGARKVQDLEPKERGCAMVFQNYALYPHMSVFENIAYSLKVAGMPKPERVERVEAVAKMLGLSDLLARKPGQLSGGQRQRVAIGRAIVREPGVLLFDEPLSNLDAQLRHDMRMELAELHRRIGATTVFVTHDQVEAMTLADRILILNKGRIEQFDTPKAIYHKPASVFVAKFIGAPPMNIVPVTGDGKVLRLADGQVLVECPVFGDYQLGIRPEDILVGEGPIKAGLRYREDLGSHAILAADLGGNLLRIATPFGADIGTEANLSLTFPPLRLHLFDAETGRAIPGAFSAQ</sequence>
<dbReference type="PANTHER" id="PTHR43875">
    <property type="entry name" value="MALTODEXTRIN IMPORT ATP-BINDING PROTEIN MSMX"/>
    <property type="match status" value="1"/>
</dbReference>
<dbReference type="Proteomes" id="UP000028981">
    <property type="component" value="Unassembled WGS sequence"/>
</dbReference>
<dbReference type="Gene3D" id="2.40.50.100">
    <property type="match status" value="1"/>
</dbReference>
<dbReference type="FunFam" id="3.40.50.300:FF:000042">
    <property type="entry name" value="Maltose/maltodextrin ABC transporter, ATP-binding protein"/>
    <property type="match status" value="1"/>
</dbReference>
<dbReference type="InterPro" id="IPR003439">
    <property type="entry name" value="ABC_transporter-like_ATP-bd"/>
</dbReference>
<evidence type="ECO:0000256" key="3">
    <source>
        <dbReference type="ARBA" id="ARBA00022448"/>
    </source>
</evidence>
<dbReference type="SUPFAM" id="SSF52540">
    <property type="entry name" value="P-loop containing nucleoside triphosphate hydrolases"/>
    <property type="match status" value="1"/>
</dbReference>
<dbReference type="RefSeq" id="WP_035080089.1">
    <property type="nucleotide sequence ID" value="NZ_JQGC01000003.1"/>
</dbReference>